<keyword evidence="3" id="KW-1185">Reference proteome</keyword>
<proteinExistence type="predicted"/>
<feature type="region of interest" description="Disordered" evidence="1">
    <location>
        <begin position="85"/>
        <end position="122"/>
    </location>
</feature>
<evidence type="ECO:0000313" key="3">
    <source>
        <dbReference type="Proteomes" id="UP001498398"/>
    </source>
</evidence>
<organism evidence="2 3">
    <name type="scientific">Marasmiellus scandens</name>
    <dbReference type="NCBI Taxonomy" id="2682957"/>
    <lineage>
        <taxon>Eukaryota</taxon>
        <taxon>Fungi</taxon>
        <taxon>Dikarya</taxon>
        <taxon>Basidiomycota</taxon>
        <taxon>Agaricomycotina</taxon>
        <taxon>Agaricomycetes</taxon>
        <taxon>Agaricomycetidae</taxon>
        <taxon>Agaricales</taxon>
        <taxon>Marasmiineae</taxon>
        <taxon>Omphalotaceae</taxon>
        <taxon>Marasmiellus</taxon>
    </lineage>
</organism>
<protein>
    <submittedName>
        <fullName evidence="2">Uncharacterized protein</fullName>
    </submittedName>
</protein>
<sequence length="406" mass="46378">MVHRITHRIPPCCVISLGLGIIQRTNGGLHSECEYSSSLPELKTSPNGHKIGYFARSYLHGPHSIIDLQHTRRKVHWVDGYTSDDASSSGLVSDLDDTDSESEYGDDAAEVKEGAWNSRGNEAELDGPVLDFTVIKPRPQNHHSPSTFISKLPIPVHLGTLFNSISLPNVIYKSITSLALTVLFPARHISTCISSLCSFLIRPYSYFTLRIHKFHLLLRHALFGAPPSPYDTYSSRDDEQKRYWDSIKPWTGRMKGFDARFNTQSSSTHIMSSSASSDDGFPYHEDTIPVISSYQPALPPLTVRRHSVEHRLEEEEEDYHYLSVKTFRKWYGMVYPERKKPTPSQAARMLHTYSTQDKKEIRRMSKLKLKKRDSGGNEYKKQWEDYLSKKFARGPELVVVFEDEKV</sequence>
<name>A0ABR1IW65_9AGAR</name>
<comment type="caution">
    <text evidence="2">The sequence shown here is derived from an EMBL/GenBank/DDBJ whole genome shotgun (WGS) entry which is preliminary data.</text>
</comment>
<dbReference type="EMBL" id="JBANRG010000072">
    <property type="protein sequence ID" value="KAK7439540.1"/>
    <property type="molecule type" value="Genomic_DNA"/>
</dbReference>
<dbReference type="Proteomes" id="UP001498398">
    <property type="component" value="Unassembled WGS sequence"/>
</dbReference>
<evidence type="ECO:0000313" key="2">
    <source>
        <dbReference type="EMBL" id="KAK7439540.1"/>
    </source>
</evidence>
<gene>
    <name evidence="2" type="ORF">VKT23_017468</name>
</gene>
<reference evidence="2 3" key="1">
    <citation type="submission" date="2024-01" db="EMBL/GenBank/DDBJ databases">
        <title>A draft genome for the cacao thread blight pathogen Marasmiellus scandens.</title>
        <authorList>
            <person name="Baruah I.K."/>
            <person name="Leung J."/>
            <person name="Bukari Y."/>
            <person name="Amoako-Attah I."/>
            <person name="Meinhardt L.W."/>
            <person name="Bailey B.A."/>
            <person name="Cohen S.P."/>
        </authorList>
    </citation>
    <scope>NUCLEOTIDE SEQUENCE [LARGE SCALE GENOMIC DNA]</scope>
    <source>
        <strain evidence="2 3">GH-19</strain>
    </source>
</reference>
<evidence type="ECO:0000256" key="1">
    <source>
        <dbReference type="SAM" id="MobiDB-lite"/>
    </source>
</evidence>
<accession>A0ABR1IW65</accession>
<feature type="compositionally biased region" description="Acidic residues" evidence="1">
    <location>
        <begin position="94"/>
        <end position="108"/>
    </location>
</feature>